<keyword evidence="1" id="KW-1133">Transmembrane helix</keyword>
<gene>
    <name evidence="2" type="ORF">HHL20_04140</name>
</gene>
<reference evidence="2 3" key="1">
    <citation type="submission" date="2020-04" db="EMBL/GenBank/DDBJ databases">
        <title>Chryseobacterium sp. RJ-7-14 sp. nov., isolated from Jeju soil.</title>
        <authorList>
            <person name="Dahal R.H."/>
            <person name="Chaudhary D.K."/>
        </authorList>
    </citation>
    <scope>NUCLEOTIDE SEQUENCE [LARGE SCALE GENOMIC DNA]</scope>
    <source>
        <strain evidence="2 3">RJ-7-14</strain>
    </source>
</reference>
<dbReference type="EMBL" id="JABBGF010000001">
    <property type="protein sequence ID" value="NML56529.1"/>
    <property type="molecule type" value="Genomic_DNA"/>
</dbReference>
<accession>A0A7Y0FHN3</accession>
<feature type="transmembrane region" description="Helical" evidence="1">
    <location>
        <begin position="30"/>
        <end position="50"/>
    </location>
</feature>
<protein>
    <submittedName>
        <fullName evidence="2">Uncharacterized protein</fullName>
    </submittedName>
</protein>
<dbReference type="AlphaFoldDB" id="A0A7Y0FHN3"/>
<dbReference type="Proteomes" id="UP000552615">
    <property type="component" value="Unassembled WGS sequence"/>
</dbReference>
<sequence>MKKSILFSIIAVIILIAVFIYYPVWDQEWLSYAIIFICFAMLCFSGANIMTANEPVDYDSTEKQMDKLYTEDGIFSYTAEGFYFTTKSESKKYIKYSDILEVNAFKIPFLHEQTHSGIELITSDEKYEFLDQYCKGIEKFTEQLSDNLPFHHNHELKMMNNHGLKKRNLFRK</sequence>
<comment type="caution">
    <text evidence="2">The sequence shown here is derived from an EMBL/GenBank/DDBJ whole genome shotgun (WGS) entry which is preliminary data.</text>
</comment>
<keyword evidence="1" id="KW-0472">Membrane</keyword>
<keyword evidence="1" id="KW-0812">Transmembrane</keyword>
<evidence type="ECO:0000256" key="1">
    <source>
        <dbReference type="SAM" id="Phobius"/>
    </source>
</evidence>
<evidence type="ECO:0000313" key="2">
    <source>
        <dbReference type="EMBL" id="NML56529.1"/>
    </source>
</evidence>
<keyword evidence="3" id="KW-1185">Reference proteome</keyword>
<feature type="transmembrane region" description="Helical" evidence="1">
    <location>
        <begin position="5"/>
        <end position="24"/>
    </location>
</feature>
<name>A0A7Y0FHN3_9FLAO</name>
<evidence type="ECO:0000313" key="3">
    <source>
        <dbReference type="Proteomes" id="UP000552615"/>
    </source>
</evidence>
<proteinExistence type="predicted"/>
<dbReference type="RefSeq" id="WP_169229912.1">
    <property type="nucleotide sequence ID" value="NZ_JABBGF010000001.1"/>
</dbReference>
<organism evidence="2 3">
    <name type="scientific">Chryseobacterium cheonjiense</name>
    <dbReference type="NCBI Taxonomy" id="2728845"/>
    <lineage>
        <taxon>Bacteria</taxon>
        <taxon>Pseudomonadati</taxon>
        <taxon>Bacteroidota</taxon>
        <taxon>Flavobacteriia</taxon>
        <taxon>Flavobacteriales</taxon>
        <taxon>Weeksellaceae</taxon>
        <taxon>Chryseobacterium group</taxon>
        <taxon>Chryseobacterium</taxon>
    </lineage>
</organism>